<evidence type="ECO:0000259" key="3">
    <source>
        <dbReference type="PROSITE" id="PS50157"/>
    </source>
</evidence>
<reference evidence="4 5" key="1">
    <citation type="submission" date="2019-06" db="EMBL/GenBank/DDBJ databases">
        <title>Wine fermentation using esterase from Monascus purpureus.</title>
        <authorList>
            <person name="Geng C."/>
            <person name="Zhang Y."/>
        </authorList>
    </citation>
    <scope>NUCLEOTIDE SEQUENCE [LARGE SCALE GENOMIC DNA]</scope>
    <source>
        <strain evidence="4">HQ1</strain>
    </source>
</reference>
<feature type="compositionally biased region" description="Low complexity" evidence="2">
    <location>
        <begin position="28"/>
        <end position="48"/>
    </location>
</feature>
<dbReference type="InterPro" id="IPR039327">
    <property type="entry name" value="CON7-like"/>
</dbReference>
<sequence length="736" mass="80826">MDNRPASEYAQSGSHPPNPPPADTKSEQLSPADQASAAAAAGTQYATQPQPPPEVRPATQYTPQPEVRSAPISSSNTPQSDYGLNPPPAARSPAYPEYLARPPQYHHVPNTQAGGAAAAGMAQAASPSTFTPNDEQSNVKSDPDVPIDPSIAASSPTYPPPYSPYQPPGHDLAQYQGHPPPPQMYARPDWAHAYPPPHGLPGPYSAPATTVGSASPAATAGPRPGQVYSFVPIPGAQQHKRPRRRYEEIERMYRCGWNGCEKAYGTLNHLNAHVTMQSHGAKRTPEEFKEIRKQWKARKKEEEAQRKAAVERERAAAQAAQAAQASQVEAGAPADPTQPPQPASYPAGVRPQLPPIGYQPADGQVPGQYGAPGAPGMVYQGNGQMAYPPNYPHSPYGQNGQVYQQHDKSQYCIPFILDRLCLHESKHKGKHESEIPPLFLGINGVQGAGKTVLVETLKYNLINTQKIPTTTLSLDDIYLTHTDQVALSANNAGNPLLQHRGQPSTHDVALGSEVFCSLREGRETRIPAYDKSLFNGEGDRCPVEEWGVVNSPSSSLPSETEGKEKRQGKIKLVLFEGWCVGFRALDNDSLRVLWEEAVRRRESSSSSSSSTEKYTGRLGYVKFEDVKVINDALKEYDVLTDALDAFIHIDADDLHYVYEWRQEQERSLRIAKGSGMSEEQVNQFVDGYYPSYELNTRTLREGVFKPPRNATHPDWQGRQLRLVVDKSRRVKNVIRI</sequence>
<evidence type="ECO:0000313" key="4">
    <source>
        <dbReference type="EMBL" id="TQB68244.1"/>
    </source>
</evidence>
<feature type="compositionally biased region" description="Pro residues" evidence="2">
    <location>
        <begin position="157"/>
        <end position="166"/>
    </location>
</feature>
<keyword evidence="1" id="KW-0863">Zinc-finger</keyword>
<keyword evidence="1" id="KW-0862">Zinc</keyword>
<dbReference type="AlphaFoldDB" id="A0A507QM97"/>
<comment type="caution">
    <text evidence="4">The sequence shown here is derived from an EMBL/GenBank/DDBJ whole genome shotgun (WGS) entry which is preliminary data.</text>
</comment>
<accession>A0A507QM97</accession>
<feature type="compositionally biased region" description="Low complexity" evidence="2">
    <location>
        <begin position="316"/>
        <end position="335"/>
    </location>
</feature>
<feature type="region of interest" description="Disordered" evidence="2">
    <location>
        <begin position="201"/>
        <end position="223"/>
    </location>
</feature>
<feature type="domain" description="C2H2-type" evidence="3">
    <location>
        <begin position="253"/>
        <end position="284"/>
    </location>
</feature>
<proteinExistence type="predicted"/>
<name>A0A507QM97_MONPU</name>
<feature type="region of interest" description="Disordered" evidence="2">
    <location>
        <begin position="295"/>
        <end position="369"/>
    </location>
</feature>
<keyword evidence="5" id="KW-1185">Reference proteome</keyword>
<keyword evidence="1" id="KW-0479">Metal-binding</keyword>
<dbReference type="PROSITE" id="PS00028">
    <property type="entry name" value="ZINC_FINGER_C2H2_1"/>
    <property type="match status" value="1"/>
</dbReference>
<dbReference type="GO" id="GO:0008270">
    <property type="term" value="F:zinc ion binding"/>
    <property type="evidence" value="ECO:0007669"/>
    <property type="project" value="UniProtKB-KW"/>
</dbReference>
<dbReference type="PANTHER" id="PTHR36167:SF3">
    <property type="entry name" value="C2H2 FINGER DOMAIN TRANSCRIPTION FACTOR (EUROFUNG)-RELATED"/>
    <property type="match status" value="1"/>
</dbReference>
<dbReference type="InterPro" id="IPR027417">
    <property type="entry name" value="P-loop_NTPase"/>
</dbReference>
<organism evidence="4 5">
    <name type="scientific">Monascus purpureus</name>
    <name type="common">Red mold</name>
    <name type="synonym">Monascus anka</name>
    <dbReference type="NCBI Taxonomy" id="5098"/>
    <lineage>
        <taxon>Eukaryota</taxon>
        <taxon>Fungi</taxon>
        <taxon>Dikarya</taxon>
        <taxon>Ascomycota</taxon>
        <taxon>Pezizomycotina</taxon>
        <taxon>Eurotiomycetes</taxon>
        <taxon>Eurotiomycetidae</taxon>
        <taxon>Eurotiales</taxon>
        <taxon>Aspergillaceae</taxon>
        <taxon>Monascus</taxon>
    </lineage>
</organism>
<dbReference type="EMBL" id="VIFY01000235">
    <property type="protein sequence ID" value="TQB68244.1"/>
    <property type="molecule type" value="Genomic_DNA"/>
</dbReference>
<dbReference type="PROSITE" id="PS50157">
    <property type="entry name" value="ZINC_FINGER_C2H2_2"/>
    <property type="match status" value="1"/>
</dbReference>
<feature type="compositionally biased region" description="Polar residues" evidence="2">
    <location>
        <begin position="126"/>
        <end position="140"/>
    </location>
</feature>
<feature type="compositionally biased region" description="Low complexity" evidence="2">
    <location>
        <begin position="112"/>
        <end position="125"/>
    </location>
</feature>
<feature type="compositionally biased region" description="Polar residues" evidence="2">
    <location>
        <begin position="71"/>
        <end position="82"/>
    </location>
</feature>
<feature type="compositionally biased region" description="Basic and acidic residues" evidence="2">
    <location>
        <begin position="295"/>
        <end position="315"/>
    </location>
</feature>
<dbReference type="Proteomes" id="UP000319663">
    <property type="component" value="Unassembled WGS sequence"/>
</dbReference>
<gene>
    <name evidence="4" type="ORF">MPDQ_003756</name>
</gene>
<dbReference type="Gene3D" id="3.40.50.300">
    <property type="entry name" value="P-loop containing nucleotide triphosphate hydrolases"/>
    <property type="match status" value="1"/>
</dbReference>
<evidence type="ECO:0000256" key="2">
    <source>
        <dbReference type="SAM" id="MobiDB-lite"/>
    </source>
</evidence>
<dbReference type="STRING" id="5098.A0A507QM97"/>
<evidence type="ECO:0000256" key="1">
    <source>
        <dbReference type="PROSITE-ProRule" id="PRU00042"/>
    </source>
</evidence>
<dbReference type="InterPro" id="IPR013087">
    <property type="entry name" value="Znf_C2H2_type"/>
</dbReference>
<evidence type="ECO:0000313" key="5">
    <source>
        <dbReference type="Proteomes" id="UP000319663"/>
    </source>
</evidence>
<feature type="region of interest" description="Disordered" evidence="2">
    <location>
        <begin position="1"/>
        <end position="166"/>
    </location>
</feature>
<dbReference type="GO" id="GO:0006355">
    <property type="term" value="P:regulation of DNA-templated transcription"/>
    <property type="evidence" value="ECO:0007669"/>
    <property type="project" value="InterPro"/>
</dbReference>
<dbReference type="PANTHER" id="PTHR36167">
    <property type="entry name" value="C2H2 FINGER DOMAIN TRANSCRIPTION FACTOR (EUROFUNG)-RELATED"/>
    <property type="match status" value="1"/>
</dbReference>
<protein>
    <recommendedName>
        <fullName evidence="3">C2H2-type domain-containing protein</fullName>
    </recommendedName>
</protein>
<dbReference type="SUPFAM" id="SSF52540">
    <property type="entry name" value="P-loop containing nucleoside triphosphate hydrolases"/>
    <property type="match status" value="1"/>
</dbReference>